<comment type="caution">
    <text evidence="2">The sequence shown here is derived from an EMBL/GenBank/DDBJ whole genome shotgun (WGS) entry which is preliminary data.</text>
</comment>
<keyword evidence="3" id="KW-1185">Reference proteome</keyword>
<dbReference type="Pfam" id="PF15418">
    <property type="entry name" value="DUF4625"/>
    <property type="match status" value="1"/>
</dbReference>
<organism evidence="2 3">
    <name type="scientific">Flavobacterium ichthyis</name>
    <dbReference type="NCBI Taxonomy" id="2698827"/>
    <lineage>
        <taxon>Bacteria</taxon>
        <taxon>Pseudomonadati</taxon>
        <taxon>Bacteroidota</taxon>
        <taxon>Flavobacteriia</taxon>
        <taxon>Flavobacteriales</taxon>
        <taxon>Flavobacteriaceae</taxon>
        <taxon>Flavobacterium</taxon>
    </lineage>
</organism>
<dbReference type="InterPro" id="IPR027829">
    <property type="entry name" value="DUF4625"/>
</dbReference>
<name>A0ABW9ZCV7_9FLAO</name>
<evidence type="ECO:0000313" key="3">
    <source>
        <dbReference type="Proteomes" id="UP000798602"/>
    </source>
</evidence>
<evidence type="ECO:0000256" key="1">
    <source>
        <dbReference type="SAM" id="SignalP"/>
    </source>
</evidence>
<accession>A0ABW9ZCV7</accession>
<evidence type="ECO:0000313" key="2">
    <source>
        <dbReference type="EMBL" id="NBL65915.1"/>
    </source>
</evidence>
<proteinExistence type="predicted"/>
<dbReference type="EMBL" id="JAABLM010000017">
    <property type="protein sequence ID" value="NBL65915.1"/>
    <property type="molecule type" value="Genomic_DNA"/>
</dbReference>
<dbReference type="Gene3D" id="2.60.40.4140">
    <property type="match status" value="1"/>
</dbReference>
<gene>
    <name evidence="2" type="ORF">GV828_11960</name>
</gene>
<reference evidence="3" key="1">
    <citation type="submission" date="2020-01" db="EMBL/GenBank/DDBJ databases">
        <title>Sphingomonas sp. strain CSW-10.</title>
        <authorList>
            <person name="Chen W.-M."/>
        </authorList>
    </citation>
    <scope>NUCLEOTIDE SEQUENCE [LARGE SCALE GENOMIC DNA]</scope>
    <source>
        <strain evidence="3">NST-5</strain>
    </source>
</reference>
<feature type="signal peptide" evidence="1">
    <location>
        <begin position="1"/>
        <end position="25"/>
    </location>
</feature>
<sequence length="157" mass="17402">MKKIKIFSALIAAVILTNCSGNDDAQDTTKPVINLNIESGFPTSCAVVQRGSIFPFKAQFSDNDQLGSYSIGFHSNFDHHSHDTEIDACPLDPVKTAVNDWREIFTFDIPENLQEYTATHNIEIPDDIDTGDYHVEIKVTDANGWSTLKGISIKIVD</sequence>
<feature type="chain" id="PRO_5046756845" evidence="1">
    <location>
        <begin position="26"/>
        <end position="157"/>
    </location>
</feature>
<keyword evidence="1" id="KW-0732">Signal</keyword>
<dbReference type="Proteomes" id="UP000798602">
    <property type="component" value="Unassembled WGS sequence"/>
</dbReference>
<dbReference type="RefSeq" id="WP_166537736.1">
    <property type="nucleotide sequence ID" value="NZ_JAABLM010000017.1"/>
</dbReference>
<protein>
    <submittedName>
        <fullName evidence="2">DUF4625 domain-containing protein</fullName>
    </submittedName>
</protein>